<dbReference type="FunFam" id="4.10.410.60:FF:000001">
    <property type="entry name" value="50S ribosomal protein L35"/>
    <property type="match status" value="1"/>
</dbReference>
<organism evidence="8 9">
    <name type="scientific">Corynebacterium aquatimens</name>
    <dbReference type="NCBI Taxonomy" id="1190508"/>
    <lineage>
        <taxon>Bacteria</taxon>
        <taxon>Bacillati</taxon>
        <taxon>Actinomycetota</taxon>
        <taxon>Actinomycetes</taxon>
        <taxon>Mycobacteriales</taxon>
        <taxon>Corynebacteriaceae</taxon>
        <taxon>Corynebacterium</taxon>
    </lineage>
</organism>
<accession>A0A931GR34</accession>
<evidence type="ECO:0000313" key="9">
    <source>
        <dbReference type="Proteomes" id="UP000658613"/>
    </source>
</evidence>
<dbReference type="InterPro" id="IPR001706">
    <property type="entry name" value="Ribosomal_bL35"/>
</dbReference>
<name>A0A931GR34_9CORY</name>
<evidence type="ECO:0000256" key="5">
    <source>
        <dbReference type="HAMAP-Rule" id="MF_00514"/>
    </source>
</evidence>
<keyword evidence="2 5" id="KW-0689">Ribosomal protein</keyword>
<comment type="similarity">
    <text evidence="1 5 6">Belongs to the bacterial ribosomal protein bL35 family.</text>
</comment>
<dbReference type="PANTHER" id="PTHR33343">
    <property type="entry name" value="54S RIBOSOMAL PROTEIN BL35M"/>
    <property type="match status" value="1"/>
</dbReference>
<keyword evidence="9" id="KW-1185">Reference proteome</keyword>
<evidence type="ECO:0000256" key="1">
    <source>
        <dbReference type="ARBA" id="ARBA00006598"/>
    </source>
</evidence>
<reference evidence="8" key="1">
    <citation type="submission" date="2020-11" db="EMBL/GenBank/DDBJ databases">
        <title>Sequencing the genomes of 1000 actinobacteria strains.</title>
        <authorList>
            <person name="Klenk H.-P."/>
        </authorList>
    </citation>
    <scope>NUCLEOTIDE SEQUENCE</scope>
    <source>
        <strain evidence="8">DSM 45632</strain>
    </source>
</reference>
<dbReference type="HAMAP" id="MF_00514">
    <property type="entry name" value="Ribosomal_bL35"/>
    <property type="match status" value="1"/>
</dbReference>
<protein>
    <recommendedName>
        <fullName evidence="4 5">Large ribosomal subunit protein bL35</fullName>
    </recommendedName>
</protein>
<evidence type="ECO:0000256" key="2">
    <source>
        <dbReference type="ARBA" id="ARBA00022980"/>
    </source>
</evidence>
<evidence type="ECO:0000256" key="3">
    <source>
        <dbReference type="ARBA" id="ARBA00023274"/>
    </source>
</evidence>
<dbReference type="Pfam" id="PF01632">
    <property type="entry name" value="Ribosomal_L35p"/>
    <property type="match status" value="1"/>
</dbReference>
<dbReference type="InterPro" id="IPR021137">
    <property type="entry name" value="Ribosomal_bL35-like"/>
</dbReference>
<dbReference type="PANTHER" id="PTHR33343:SF1">
    <property type="entry name" value="LARGE RIBOSOMAL SUBUNIT PROTEIN BL35M"/>
    <property type="match status" value="1"/>
</dbReference>
<dbReference type="NCBIfam" id="TIGR00001">
    <property type="entry name" value="rpmI_bact"/>
    <property type="match status" value="1"/>
</dbReference>
<dbReference type="AlphaFoldDB" id="A0A931GR34"/>
<feature type="compositionally biased region" description="Basic and acidic residues" evidence="7">
    <location>
        <begin position="30"/>
        <end position="45"/>
    </location>
</feature>
<dbReference type="PRINTS" id="PR00064">
    <property type="entry name" value="RIBOSOMALL35"/>
</dbReference>
<gene>
    <name evidence="5" type="primary">rpmI</name>
    <name evidence="8" type="ORF">IW254_000482</name>
</gene>
<comment type="caution">
    <text evidence="8">The sequence shown here is derived from an EMBL/GenBank/DDBJ whole genome shotgun (WGS) entry which is preliminary data.</text>
</comment>
<feature type="compositionally biased region" description="Basic and acidic residues" evidence="7">
    <location>
        <begin position="1"/>
        <end position="12"/>
    </location>
</feature>
<dbReference type="EMBL" id="JADOUE010000001">
    <property type="protein sequence ID" value="MBG6121513.1"/>
    <property type="molecule type" value="Genomic_DNA"/>
</dbReference>
<feature type="region of interest" description="Disordered" evidence="7">
    <location>
        <begin position="1"/>
        <end position="73"/>
    </location>
</feature>
<evidence type="ECO:0000256" key="6">
    <source>
        <dbReference type="RuleBase" id="RU000568"/>
    </source>
</evidence>
<dbReference type="Proteomes" id="UP000658613">
    <property type="component" value="Unassembled WGS sequence"/>
</dbReference>
<proteinExistence type="inferred from homology"/>
<sequence>MNNDKGVTDMKQKTHKGTAKRIKATGSGKLRREQAGKRHLNEKMTSKRRRKLSGATDVAPADVKRTKRLLGQA</sequence>
<dbReference type="GO" id="GO:0003735">
    <property type="term" value="F:structural constituent of ribosome"/>
    <property type="evidence" value="ECO:0007669"/>
    <property type="project" value="InterPro"/>
</dbReference>
<evidence type="ECO:0000313" key="8">
    <source>
        <dbReference type="EMBL" id="MBG6121513.1"/>
    </source>
</evidence>
<evidence type="ECO:0000256" key="7">
    <source>
        <dbReference type="SAM" id="MobiDB-lite"/>
    </source>
</evidence>
<evidence type="ECO:0000256" key="4">
    <source>
        <dbReference type="ARBA" id="ARBA00071664"/>
    </source>
</evidence>
<dbReference type="InterPro" id="IPR037229">
    <property type="entry name" value="Ribosomal_bL35_sf"/>
</dbReference>
<dbReference type="GO" id="GO:0015934">
    <property type="term" value="C:large ribosomal subunit"/>
    <property type="evidence" value="ECO:0007669"/>
    <property type="project" value="TreeGrafter"/>
</dbReference>
<dbReference type="SUPFAM" id="SSF143034">
    <property type="entry name" value="L35p-like"/>
    <property type="match status" value="1"/>
</dbReference>
<feature type="compositionally biased region" description="Basic residues" evidence="7">
    <location>
        <begin position="13"/>
        <end position="23"/>
    </location>
</feature>
<keyword evidence="3 5" id="KW-0687">Ribonucleoprotein</keyword>
<dbReference type="GO" id="GO:0006412">
    <property type="term" value="P:translation"/>
    <property type="evidence" value="ECO:0007669"/>
    <property type="project" value="UniProtKB-UniRule"/>
</dbReference>
<dbReference type="Gene3D" id="4.10.410.60">
    <property type="match status" value="1"/>
</dbReference>